<evidence type="ECO:0000313" key="1">
    <source>
        <dbReference type="EMBL" id="CAI8617769.1"/>
    </source>
</evidence>
<dbReference type="Proteomes" id="UP001157006">
    <property type="component" value="Chromosome 6"/>
</dbReference>
<keyword evidence="2" id="KW-1185">Reference proteome</keyword>
<evidence type="ECO:0000313" key="2">
    <source>
        <dbReference type="Proteomes" id="UP001157006"/>
    </source>
</evidence>
<sequence>MTINNPSILYPRTPSAHVPFNNPRFQKPSASVPAVQHPITITITTSLCRFKFIFVVLSVKQQQLHHHRFHHRPSSIRLPRFPATPPSVRETTATAASPSSIHQFFPANRTPPEEPPQRTVISEIPTTTVDTQPIQHTSTTWPEFGFPHNYSLPVAITSMVGQYSRPVFQAPVFTEPQPIVHTSSCQPAAQAAFGNPLFEYHIVSL</sequence>
<organism evidence="1 2">
    <name type="scientific">Vicia faba</name>
    <name type="common">Broad bean</name>
    <name type="synonym">Faba vulgaris</name>
    <dbReference type="NCBI Taxonomy" id="3906"/>
    <lineage>
        <taxon>Eukaryota</taxon>
        <taxon>Viridiplantae</taxon>
        <taxon>Streptophyta</taxon>
        <taxon>Embryophyta</taxon>
        <taxon>Tracheophyta</taxon>
        <taxon>Spermatophyta</taxon>
        <taxon>Magnoliopsida</taxon>
        <taxon>eudicotyledons</taxon>
        <taxon>Gunneridae</taxon>
        <taxon>Pentapetalae</taxon>
        <taxon>rosids</taxon>
        <taxon>fabids</taxon>
        <taxon>Fabales</taxon>
        <taxon>Fabaceae</taxon>
        <taxon>Papilionoideae</taxon>
        <taxon>50 kb inversion clade</taxon>
        <taxon>NPAAA clade</taxon>
        <taxon>Hologalegina</taxon>
        <taxon>IRL clade</taxon>
        <taxon>Fabeae</taxon>
        <taxon>Vicia</taxon>
    </lineage>
</organism>
<proteinExistence type="predicted"/>
<reference evidence="1 2" key="1">
    <citation type="submission" date="2023-01" db="EMBL/GenBank/DDBJ databases">
        <authorList>
            <person name="Kreplak J."/>
        </authorList>
    </citation>
    <scope>NUCLEOTIDE SEQUENCE [LARGE SCALE GENOMIC DNA]</scope>
</reference>
<protein>
    <submittedName>
        <fullName evidence="1">Uncharacterized protein</fullName>
    </submittedName>
</protein>
<dbReference type="AlphaFoldDB" id="A0AAV1B8T6"/>
<gene>
    <name evidence="1" type="ORF">VFH_VI091960</name>
</gene>
<name>A0AAV1B8T6_VICFA</name>
<dbReference type="EMBL" id="OX451741">
    <property type="protein sequence ID" value="CAI8617769.1"/>
    <property type="molecule type" value="Genomic_DNA"/>
</dbReference>
<accession>A0AAV1B8T6</accession>